<dbReference type="PROSITE" id="PS50011">
    <property type="entry name" value="PROTEIN_KINASE_DOM"/>
    <property type="match status" value="1"/>
</dbReference>
<dbReference type="PANTHER" id="PTHR48007:SF37">
    <property type="entry name" value="LEUCINE-RICH REPEAT PROTEIN KINASE FAMILY PROTEIN"/>
    <property type="match status" value="1"/>
</dbReference>
<dbReference type="GO" id="GO:0004672">
    <property type="term" value="F:protein kinase activity"/>
    <property type="evidence" value="ECO:0007669"/>
    <property type="project" value="InterPro"/>
</dbReference>
<evidence type="ECO:0000313" key="11">
    <source>
        <dbReference type="Proteomes" id="UP000504621"/>
    </source>
</evidence>
<keyword evidence="12" id="KW-0808">Transferase</keyword>
<dbReference type="RefSeq" id="XP_021284328.1">
    <property type="nucleotide sequence ID" value="XM_021428653.1"/>
</dbReference>
<dbReference type="Proteomes" id="UP000504621">
    <property type="component" value="Unplaced"/>
</dbReference>
<keyword evidence="11" id="KW-1185">Reference proteome</keyword>
<keyword evidence="6 8" id="KW-1133">Transmembrane helix</keyword>
<dbReference type="GO" id="GO:0016020">
    <property type="term" value="C:membrane"/>
    <property type="evidence" value="ECO:0007669"/>
    <property type="project" value="UniProtKB-SubCell"/>
</dbReference>
<evidence type="ECO:0000256" key="1">
    <source>
        <dbReference type="ARBA" id="ARBA00004370"/>
    </source>
</evidence>
<dbReference type="InterPro" id="IPR011009">
    <property type="entry name" value="Kinase-like_dom_sf"/>
</dbReference>
<organism evidence="11 12">
    <name type="scientific">Herrania umbratica</name>
    <dbReference type="NCBI Taxonomy" id="108875"/>
    <lineage>
        <taxon>Eukaryota</taxon>
        <taxon>Viridiplantae</taxon>
        <taxon>Streptophyta</taxon>
        <taxon>Embryophyta</taxon>
        <taxon>Tracheophyta</taxon>
        <taxon>Spermatophyta</taxon>
        <taxon>Magnoliopsida</taxon>
        <taxon>eudicotyledons</taxon>
        <taxon>Gunneridae</taxon>
        <taxon>Pentapetalae</taxon>
        <taxon>rosids</taxon>
        <taxon>malvids</taxon>
        <taxon>Malvales</taxon>
        <taxon>Malvaceae</taxon>
        <taxon>Byttnerioideae</taxon>
        <taxon>Herrania</taxon>
    </lineage>
</organism>
<accession>A0A6J1ABH9</accession>
<dbReference type="Gene3D" id="3.30.200.20">
    <property type="entry name" value="Phosphorylase Kinase, domain 1"/>
    <property type="match status" value="1"/>
</dbReference>
<evidence type="ECO:0000313" key="12">
    <source>
        <dbReference type="RefSeq" id="XP_021284328.1"/>
    </source>
</evidence>
<evidence type="ECO:0000256" key="6">
    <source>
        <dbReference type="ARBA" id="ARBA00022989"/>
    </source>
</evidence>
<evidence type="ECO:0000256" key="3">
    <source>
        <dbReference type="ARBA" id="ARBA00022692"/>
    </source>
</evidence>
<dbReference type="GeneID" id="110416626"/>
<name>A0A6J1ABH9_9ROSI</name>
<dbReference type="PANTHER" id="PTHR48007">
    <property type="entry name" value="LEUCINE-RICH REPEAT RECEPTOR-LIKE PROTEIN KINASE PXC1"/>
    <property type="match status" value="1"/>
</dbReference>
<keyword evidence="7 8" id="KW-0472">Membrane</keyword>
<comment type="subcellular location">
    <subcellularLocation>
        <location evidence="1">Membrane</location>
    </subcellularLocation>
</comment>
<dbReference type="InterPro" id="IPR000719">
    <property type="entry name" value="Prot_kinase_dom"/>
</dbReference>
<dbReference type="AlphaFoldDB" id="A0A6J1ABH9"/>
<dbReference type="InterPro" id="IPR046959">
    <property type="entry name" value="PRK1-6/SRF4-like"/>
</dbReference>
<keyword evidence="4 9" id="KW-0732">Signal</keyword>
<dbReference type="InterPro" id="IPR001611">
    <property type="entry name" value="Leu-rich_rpt"/>
</dbReference>
<dbReference type="OrthoDB" id="4062651at2759"/>
<evidence type="ECO:0000256" key="2">
    <source>
        <dbReference type="ARBA" id="ARBA00022614"/>
    </source>
</evidence>
<feature type="chain" id="PRO_5026827496" evidence="9">
    <location>
        <begin position="24"/>
        <end position="475"/>
    </location>
</feature>
<dbReference type="Gene3D" id="3.80.10.10">
    <property type="entry name" value="Ribonuclease Inhibitor"/>
    <property type="match status" value="2"/>
</dbReference>
<evidence type="ECO:0000256" key="7">
    <source>
        <dbReference type="ARBA" id="ARBA00023136"/>
    </source>
</evidence>
<evidence type="ECO:0000256" key="9">
    <source>
        <dbReference type="SAM" id="SignalP"/>
    </source>
</evidence>
<protein>
    <submittedName>
        <fullName evidence="12">Probable inactive receptor kinase At5g67200</fullName>
    </submittedName>
</protein>
<reference evidence="12" key="1">
    <citation type="submission" date="2025-08" db="UniProtKB">
        <authorList>
            <consortium name="RefSeq"/>
        </authorList>
    </citation>
    <scope>IDENTIFICATION</scope>
    <source>
        <tissue evidence="12">Leaf</tissue>
    </source>
</reference>
<gene>
    <name evidence="12" type="primary">LOC110416626</name>
</gene>
<keyword evidence="2" id="KW-0433">Leucine-rich repeat</keyword>
<proteinExistence type="predicted"/>
<feature type="signal peptide" evidence="9">
    <location>
        <begin position="1"/>
        <end position="23"/>
    </location>
</feature>
<dbReference type="Pfam" id="PF13855">
    <property type="entry name" value="LRR_8"/>
    <property type="match status" value="1"/>
</dbReference>
<dbReference type="GO" id="GO:0005524">
    <property type="term" value="F:ATP binding"/>
    <property type="evidence" value="ECO:0007669"/>
    <property type="project" value="InterPro"/>
</dbReference>
<keyword evidence="12" id="KW-0675">Receptor</keyword>
<dbReference type="SUPFAM" id="SSF56112">
    <property type="entry name" value="Protein kinase-like (PK-like)"/>
    <property type="match status" value="1"/>
</dbReference>
<evidence type="ECO:0000256" key="8">
    <source>
        <dbReference type="SAM" id="Phobius"/>
    </source>
</evidence>
<dbReference type="Pfam" id="PF00069">
    <property type="entry name" value="Pkinase"/>
    <property type="match status" value="1"/>
</dbReference>
<dbReference type="SUPFAM" id="SSF52058">
    <property type="entry name" value="L domain-like"/>
    <property type="match status" value="1"/>
</dbReference>
<keyword evidence="3 8" id="KW-0812">Transmembrane</keyword>
<dbReference type="InterPro" id="IPR032675">
    <property type="entry name" value="LRR_dom_sf"/>
</dbReference>
<evidence type="ECO:0000256" key="5">
    <source>
        <dbReference type="ARBA" id="ARBA00022737"/>
    </source>
</evidence>
<sequence>MLKRRQPLLQRFFILFILCSIIASPESATLLPSPDATALLGFQSKADLRNNLRFSQNASFHFCDWQGVTCYEQKVVRLILEHLDLGGIFAPNTLSHLDQLRVLSLQNNSLAGPIPDLSGLINLKSLFLDHNFFTGSFPPSILSLHRIRTLDLSYNNITGPIPSSLASLDRLYYLRLDWNRFNGTVPPLNQSSLKTFSISGNNLTGAIPVTQALLRFGFSSFSWNPGLCGEIIHKECHPRPHFFGPTAAVVAPPPAAVLGQSVEVHGVELAQPSANKHKRTAVIIGFSAGVFVLIGSLLCFVMAVRKEKDKKQSTAVIESDDGATTAQVAAVIQMEQETELEEKVKRVQGMQVAKSGNLIFCAGEAQLYTLDQLMRASAELLGRGTIGTTYKAVLDNRLIVTVKRLDAGKLASTTKETFEQHMESVGGLRHPNLVPLRAYFQAKEERLLVYDYQPNGSLLSLIHAVEHGRRIRIGF</sequence>
<dbReference type="Pfam" id="PF00560">
    <property type="entry name" value="LRR_1"/>
    <property type="match status" value="1"/>
</dbReference>
<evidence type="ECO:0000256" key="4">
    <source>
        <dbReference type="ARBA" id="ARBA00022729"/>
    </source>
</evidence>
<dbReference type="FunFam" id="3.80.10.10:FF:000400">
    <property type="entry name" value="Nuclear pore complex protein NUP107"/>
    <property type="match status" value="1"/>
</dbReference>
<evidence type="ECO:0000259" key="10">
    <source>
        <dbReference type="PROSITE" id="PS50011"/>
    </source>
</evidence>
<keyword evidence="12" id="KW-0418">Kinase</keyword>
<feature type="domain" description="Protein kinase" evidence="10">
    <location>
        <begin position="375"/>
        <end position="475"/>
    </location>
</feature>
<keyword evidence="5" id="KW-0677">Repeat</keyword>
<feature type="transmembrane region" description="Helical" evidence="8">
    <location>
        <begin position="281"/>
        <end position="304"/>
    </location>
</feature>